<dbReference type="AlphaFoldDB" id="A0A419AV27"/>
<sequence>MKITELDIVKKFSPAFYFHENEKYFPCSIEHLIEKGTLKNSDTTLIDIGKWEYSSNTISVVPFYLNGHPHLFGLNSENNSASINRINDDGHGWTEVGSGKWQSSYIRTAITTYELNGKTYIWALKDNDRAYISQINEDGNGWTDIGSWKWQSNYVAVISFYLNGHPYLFGLKRGNDRAYISRINDDGHGWTDIGSWKWQSNYIGTAITSYELNGKTYIWALKDNDRAY</sequence>
<evidence type="ECO:0000313" key="2">
    <source>
        <dbReference type="Proteomes" id="UP000283655"/>
    </source>
</evidence>
<protein>
    <submittedName>
        <fullName evidence="1">Uncharacterized protein</fullName>
    </submittedName>
</protein>
<feature type="non-terminal residue" evidence="1">
    <location>
        <position position="228"/>
    </location>
</feature>
<reference evidence="1 2" key="1">
    <citation type="submission" date="2018-09" db="EMBL/GenBank/DDBJ databases">
        <title>Phylogenetic diversity of Pectobacterium and Dickeya strains causing blackleg disease of potato in Morocco.</title>
        <authorList>
            <person name="Oulghazi S."/>
            <person name="Moumni M."/>
            <person name="Faure D."/>
        </authorList>
    </citation>
    <scope>NUCLEOTIDE SEQUENCE [LARGE SCALE GENOMIC DNA]</scope>
    <source>
        <strain evidence="1 2">S1.15.11.2D</strain>
    </source>
</reference>
<proteinExistence type="predicted"/>
<organism evidence="1 2">
    <name type="scientific">Pectobacterium carotovorum</name>
    <name type="common">Erwinia carotovora</name>
    <dbReference type="NCBI Taxonomy" id="554"/>
    <lineage>
        <taxon>Bacteria</taxon>
        <taxon>Pseudomonadati</taxon>
        <taxon>Pseudomonadota</taxon>
        <taxon>Gammaproteobacteria</taxon>
        <taxon>Enterobacterales</taxon>
        <taxon>Pectobacteriaceae</taxon>
        <taxon>Pectobacterium</taxon>
    </lineage>
</organism>
<name>A0A419AV27_PECCA</name>
<dbReference type="RefSeq" id="WP_147387168.1">
    <property type="nucleotide sequence ID" value="NZ_QZDH01000031.1"/>
</dbReference>
<accession>A0A419AV27</accession>
<gene>
    <name evidence="1" type="ORF">D5071_13795</name>
</gene>
<comment type="caution">
    <text evidence="1">The sequence shown here is derived from an EMBL/GenBank/DDBJ whole genome shotgun (WGS) entry which is preliminary data.</text>
</comment>
<dbReference type="Proteomes" id="UP000283655">
    <property type="component" value="Unassembled WGS sequence"/>
</dbReference>
<dbReference type="SUPFAM" id="SSF89372">
    <property type="entry name" value="Fucose-specific lectin"/>
    <property type="match status" value="1"/>
</dbReference>
<evidence type="ECO:0000313" key="1">
    <source>
        <dbReference type="EMBL" id="RJL50644.1"/>
    </source>
</evidence>
<dbReference type="EMBL" id="QZDH01000031">
    <property type="protein sequence ID" value="RJL50644.1"/>
    <property type="molecule type" value="Genomic_DNA"/>
</dbReference>